<accession>A0A4Z1F219</accession>
<dbReference type="EMBL" id="PQXH01000016">
    <property type="protein sequence ID" value="TGO17548.1"/>
    <property type="molecule type" value="Genomic_DNA"/>
</dbReference>
<dbReference type="Proteomes" id="UP000297777">
    <property type="component" value="Unassembled WGS sequence"/>
</dbReference>
<reference evidence="1 2" key="1">
    <citation type="submission" date="2017-12" db="EMBL/GenBank/DDBJ databases">
        <title>Comparative genomics of Botrytis spp.</title>
        <authorList>
            <person name="Valero-Jimenez C.A."/>
            <person name="Tapia P."/>
            <person name="Veloso J."/>
            <person name="Silva-Moreno E."/>
            <person name="Staats M."/>
            <person name="Valdes J.H."/>
            <person name="Van Kan J.A.L."/>
        </authorList>
    </citation>
    <scope>NUCLEOTIDE SEQUENCE [LARGE SCALE GENOMIC DNA]</scope>
    <source>
        <strain evidence="1 2">Bt9001</strain>
    </source>
</reference>
<organism evidence="1 2">
    <name type="scientific">Botrytis tulipae</name>
    <dbReference type="NCBI Taxonomy" id="87230"/>
    <lineage>
        <taxon>Eukaryota</taxon>
        <taxon>Fungi</taxon>
        <taxon>Dikarya</taxon>
        <taxon>Ascomycota</taxon>
        <taxon>Pezizomycotina</taxon>
        <taxon>Leotiomycetes</taxon>
        <taxon>Helotiales</taxon>
        <taxon>Sclerotiniaceae</taxon>
        <taxon>Botrytis</taxon>
    </lineage>
</organism>
<comment type="caution">
    <text evidence="1">The sequence shown here is derived from an EMBL/GenBank/DDBJ whole genome shotgun (WGS) entry which is preliminary data.</text>
</comment>
<gene>
    <name evidence="1" type="ORF">BTUL_0016g00110</name>
</gene>
<name>A0A4Z1F219_9HELO</name>
<proteinExistence type="predicted"/>
<protein>
    <submittedName>
        <fullName evidence="1">Uncharacterized protein</fullName>
    </submittedName>
</protein>
<dbReference type="OrthoDB" id="3540102at2759"/>
<evidence type="ECO:0000313" key="1">
    <source>
        <dbReference type="EMBL" id="TGO17548.1"/>
    </source>
</evidence>
<sequence>MAMGVSAIAIPQAATTSDPQSIISEWDDSIKQATSLLNNLNPHSPTFPTDLQTILSNAKAQADTNGFNDQLFTSIASTNPDAQGHNLVQSAFSGINEKLGNLIALNSQSSTFDVQEKQFIRALERIWCFDYLNGVLRAWRTAGFGGVVPGGLEVCGFDEGKGVFSAPGV</sequence>
<keyword evidence="2" id="KW-1185">Reference proteome</keyword>
<evidence type="ECO:0000313" key="2">
    <source>
        <dbReference type="Proteomes" id="UP000297777"/>
    </source>
</evidence>
<dbReference type="AlphaFoldDB" id="A0A4Z1F219"/>